<proteinExistence type="predicted"/>
<feature type="transmembrane region" description="Helical" evidence="1">
    <location>
        <begin position="7"/>
        <end position="23"/>
    </location>
</feature>
<feature type="transmembrane region" description="Helical" evidence="1">
    <location>
        <begin position="29"/>
        <end position="47"/>
    </location>
</feature>
<dbReference type="EMBL" id="JX684077">
    <property type="protein sequence ID" value="AGF92932.1"/>
    <property type="molecule type" value="Genomic_DNA"/>
</dbReference>
<keyword evidence="1" id="KW-0812">Transmembrane</keyword>
<evidence type="ECO:0000256" key="1">
    <source>
        <dbReference type="SAM" id="Phobius"/>
    </source>
</evidence>
<dbReference type="EMBL" id="JX684088">
    <property type="protein sequence ID" value="AGF93316.1"/>
    <property type="molecule type" value="Genomic_DNA"/>
</dbReference>
<gene>
    <name evidence="3" type="ORF">FLSS-22_0010</name>
    <name evidence="2" type="ORF">FLSS-5_0023</name>
</gene>
<reference evidence="3" key="1">
    <citation type="journal article" date="2013" name="Syst. Appl. Microbiol.">
        <title>New insights into the archaeal diversity of a hypersaline microbial mat obtained by a metagenomic approach.</title>
        <authorList>
            <person name="Lopez-Lopez A."/>
            <person name="Richter M."/>
            <person name="Pena A."/>
            <person name="Tamames J."/>
            <person name="Rossello-Mora R."/>
        </authorList>
    </citation>
    <scope>NUCLEOTIDE SEQUENCE</scope>
</reference>
<keyword evidence="1" id="KW-0472">Membrane</keyword>
<keyword evidence="1" id="KW-1133">Transmembrane helix</keyword>
<dbReference type="AlphaFoldDB" id="M1P1P6"/>
<sequence length="64" mass="7296">MKIDSRFVGAAVGFLVALLFIFFNWKVVLLILGLSFLGYVVGMYMEAGQQVKRKLRELFSLFFG</sequence>
<protein>
    <submittedName>
        <fullName evidence="3">Membrane protein</fullName>
    </submittedName>
</protein>
<organism evidence="3">
    <name type="scientific">uncultured organism</name>
    <dbReference type="NCBI Taxonomy" id="155900"/>
    <lineage>
        <taxon>unclassified sequences</taxon>
        <taxon>environmental samples</taxon>
    </lineage>
</organism>
<accession>M1P1P6</accession>
<evidence type="ECO:0000313" key="2">
    <source>
        <dbReference type="EMBL" id="AGF92932.1"/>
    </source>
</evidence>
<evidence type="ECO:0000313" key="3">
    <source>
        <dbReference type="EMBL" id="AGF93316.1"/>
    </source>
</evidence>
<name>M1P1P6_9ZZZZ</name>